<reference evidence="2 3" key="1">
    <citation type="journal article" date="2010" name="Nature">
        <title>Genome sequencing and analysis of the model grass Brachypodium distachyon.</title>
        <authorList>
            <consortium name="International Brachypodium Initiative"/>
        </authorList>
    </citation>
    <scope>NUCLEOTIDE SEQUENCE [LARGE SCALE GENOMIC DNA]</scope>
    <source>
        <strain evidence="2">Bd21</strain>
        <strain evidence="3">cv. Bd21</strain>
    </source>
</reference>
<dbReference type="PANTHER" id="PTHR26312">
    <property type="entry name" value="TETRATRICOPEPTIDE REPEAT PROTEIN 5"/>
    <property type="match status" value="1"/>
</dbReference>
<evidence type="ECO:0000313" key="4">
    <source>
        <dbReference type="Proteomes" id="UP000008810"/>
    </source>
</evidence>
<dbReference type="SUPFAM" id="SSF48452">
    <property type="entry name" value="TPR-like"/>
    <property type="match status" value="1"/>
</dbReference>
<feature type="region of interest" description="Disordered" evidence="1">
    <location>
        <begin position="80"/>
        <end position="99"/>
    </location>
</feature>
<evidence type="ECO:0000313" key="2">
    <source>
        <dbReference type="EMBL" id="KQK23726.1"/>
    </source>
</evidence>
<name>I1H9W9_BRADI</name>
<dbReference type="GeneID" id="100836692"/>
<dbReference type="OMA" id="HNKKCLM"/>
<proteinExistence type="predicted"/>
<organism evidence="2">
    <name type="scientific">Brachypodium distachyon</name>
    <name type="common">Purple false brome</name>
    <name type="synonym">Trachynia distachya</name>
    <dbReference type="NCBI Taxonomy" id="15368"/>
    <lineage>
        <taxon>Eukaryota</taxon>
        <taxon>Viridiplantae</taxon>
        <taxon>Streptophyta</taxon>
        <taxon>Embryophyta</taxon>
        <taxon>Tracheophyta</taxon>
        <taxon>Spermatophyta</taxon>
        <taxon>Magnoliopsida</taxon>
        <taxon>Liliopsida</taxon>
        <taxon>Poales</taxon>
        <taxon>Poaceae</taxon>
        <taxon>BOP clade</taxon>
        <taxon>Pooideae</taxon>
        <taxon>Stipodae</taxon>
        <taxon>Brachypodieae</taxon>
        <taxon>Brachypodium</taxon>
    </lineage>
</organism>
<dbReference type="HOGENOM" id="CLU_024164_1_0_1"/>
<dbReference type="OrthoDB" id="1926212at2759"/>
<dbReference type="EMBL" id="CM000880">
    <property type="protein sequence ID" value="KQK23726.1"/>
    <property type="molecule type" value="Genomic_DNA"/>
</dbReference>
<dbReference type="eggNOG" id="ENOG502QTTN">
    <property type="taxonomic scope" value="Eukaryota"/>
</dbReference>
<accession>I1H9W9</accession>
<keyword evidence="4" id="KW-1185">Reference proteome</keyword>
<protein>
    <submittedName>
        <fullName evidence="2 3">Uncharacterized protein</fullName>
    </submittedName>
</protein>
<dbReference type="Gramene" id="KQK23726">
    <property type="protein sequence ID" value="KQK23726"/>
    <property type="gene ID" value="BRADI_1g75670v3"/>
</dbReference>
<dbReference type="Proteomes" id="UP000008810">
    <property type="component" value="Chromosome 1"/>
</dbReference>
<reference evidence="2" key="2">
    <citation type="submission" date="2017-06" db="EMBL/GenBank/DDBJ databases">
        <title>WGS assembly of Brachypodium distachyon.</title>
        <authorList>
            <consortium name="The International Brachypodium Initiative"/>
            <person name="Lucas S."/>
            <person name="Harmon-Smith M."/>
            <person name="Lail K."/>
            <person name="Tice H."/>
            <person name="Grimwood J."/>
            <person name="Bruce D."/>
            <person name="Barry K."/>
            <person name="Shu S."/>
            <person name="Lindquist E."/>
            <person name="Wang M."/>
            <person name="Pitluck S."/>
            <person name="Vogel J.P."/>
            <person name="Garvin D.F."/>
            <person name="Mockler T.C."/>
            <person name="Schmutz J."/>
            <person name="Rokhsar D."/>
            <person name="Bevan M.W."/>
        </authorList>
    </citation>
    <scope>NUCLEOTIDE SEQUENCE</scope>
    <source>
        <strain evidence="2">Bd21</strain>
    </source>
</reference>
<dbReference type="EnsemblPlants" id="KQK23726">
    <property type="protein sequence ID" value="KQK23726"/>
    <property type="gene ID" value="BRADI_1g75670v3"/>
</dbReference>
<dbReference type="RefSeq" id="XP_003558842.1">
    <property type="nucleotide sequence ID" value="XM_003558794.4"/>
</dbReference>
<evidence type="ECO:0000313" key="3">
    <source>
        <dbReference type="EnsemblPlants" id="KQK23726"/>
    </source>
</evidence>
<sequence>MLVRSASTPVLGALHACRAAGGHSSPAVHLADSSPTVAYHPPAISCSLSSGGGGGSDHERFRGDGVIGGMRRTCSDGNLSALGGDDHHHHLPRPRPPAPALETIQSFAARDGSMDEEEDDDDVEDDATQEMVSFGGGGSLSQEHPLFLARGLGIDRLGSGLLGTDGFGGGGGMDGGGGGYAVASGDRGDRSGIEIHYKKLIEEDPCNGLFLRNYAQFLYQVKGDRRRAEEYYSRAILADPNDGELLSEYAKLVWDVHGDEERASSYFDRAAMASPHNSHVLAAQAAFLWDTEEGEESGGAMSYTGIAAAHSSMASATT</sequence>
<gene>
    <name evidence="3" type="primary">LOC100836692</name>
    <name evidence="2" type="ORF">BRADI_1g75670v3</name>
</gene>
<dbReference type="Gene3D" id="1.25.40.10">
    <property type="entry name" value="Tetratricopeptide repeat domain"/>
    <property type="match status" value="1"/>
</dbReference>
<dbReference type="KEGG" id="bdi:100836692"/>
<dbReference type="InterPro" id="IPR011990">
    <property type="entry name" value="TPR-like_helical_dom_sf"/>
</dbReference>
<dbReference type="AlphaFoldDB" id="I1H9W9"/>
<reference evidence="3" key="3">
    <citation type="submission" date="2018-08" db="UniProtKB">
        <authorList>
            <consortium name="EnsemblPlants"/>
        </authorList>
    </citation>
    <scope>IDENTIFICATION</scope>
    <source>
        <strain evidence="3">cv. Bd21</strain>
    </source>
</reference>
<evidence type="ECO:0000256" key="1">
    <source>
        <dbReference type="SAM" id="MobiDB-lite"/>
    </source>
</evidence>
<dbReference type="PANTHER" id="PTHR26312:SF222">
    <property type="entry name" value="EXPRESSED PROTEIN"/>
    <property type="match status" value="1"/>
</dbReference>